<evidence type="ECO:0000256" key="3">
    <source>
        <dbReference type="ARBA" id="ARBA00022475"/>
    </source>
</evidence>
<protein>
    <recommendedName>
        <fullName evidence="8">Claudin</fullName>
    </recommendedName>
</protein>
<comment type="similarity">
    <text evidence="1 8">Belongs to the claudin family.</text>
</comment>
<keyword evidence="2 8" id="KW-0796">Tight junction</keyword>
<dbReference type="Proteomes" id="UP000190648">
    <property type="component" value="Unassembled WGS sequence"/>
</dbReference>
<dbReference type="InterPro" id="IPR017974">
    <property type="entry name" value="Claudin_CS"/>
</dbReference>
<dbReference type="InterPro" id="IPR006187">
    <property type="entry name" value="Claudin"/>
</dbReference>
<dbReference type="PROSITE" id="PS01346">
    <property type="entry name" value="CLAUDIN"/>
    <property type="match status" value="1"/>
</dbReference>
<dbReference type="EMBL" id="LSYS01002180">
    <property type="protein sequence ID" value="OPJ86823.1"/>
    <property type="molecule type" value="Genomic_DNA"/>
</dbReference>
<keyword evidence="5 8" id="KW-0965">Cell junction</keyword>
<dbReference type="GO" id="GO:0005886">
    <property type="term" value="C:plasma membrane"/>
    <property type="evidence" value="ECO:0007669"/>
    <property type="project" value="UniProtKB-SubCell"/>
</dbReference>
<evidence type="ECO:0000313" key="10">
    <source>
        <dbReference type="Proteomes" id="UP000190648"/>
    </source>
</evidence>
<keyword evidence="10" id="KW-1185">Reference proteome</keyword>
<evidence type="ECO:0000256" key="8">
    <source>
        <dbReference type="RuleBase" id="RU060637"/>
    </source>
</evidence>
<dbReference type="InterPro" id="IPR004031">
    <property type="entry name" value="PMP22/EMP/MP20/Claudin"/>
</dbReference>
<evidence type="ECO:0000256" key="4">
    <source>
        <dbReference type="ARBA" id="ARBA00022692"/>
    </source>
</evidence>
<sequence>MSVTICQSMGFVVSALGIGGIIASTCMDQWSTQDLYNNPVTAVFNYQGLWRTCVRESSGFTECRGYFTILGLPGRARSRQG</sequence>
<evidence type="ECO:0000256" key="6">
    <source>
        <dbReference type="ARBA" id="ARBA00022989"/>
    </source>
</evidence>
<evidence type="ECO:0000256" key="7">
    <source>
        <dbReference type="ARBA" id="ARBA00023136"/>
    </source>
</evidence>
<proteinExistence type="inferred from homology"/>
<dbReference type="AlphaFoldDB" id="A0A1V4KQZ0"/>
<dbReference type="InterPro" id="IPR003928">
    <property type="entry name" value="Claudin18"/>
</dbReference>
<reference evidence="9 10" key="1">
    <citation type="submission" date="2016-02" db="EMBL/GenBank/DDBJ databases">
        <title>Band-tailed pigeon sequencing and assembly.</title>
        <authorList>
            <person name="Soares A.E."/>
            <person name="Novak B.J."/>
            <person name="Rice E.S."/>
            <person name="O'Connell B."/>
            <person name="Chang D."/>
            <person name="Weber S."/>
            <person name="Shapiro B."/>
        </authorList>
    </citation>
    <scope>NUCLEOTIDE SEQUENCE [LARGE SCALE GENOMIC DNA]</scope>
    <source>
        <strain evidence="9">BTP2013</strain>
        <tissue evidence="9">Blood</tissue>
    </source>
</reference>
<dbReference type="PRINTS" id="PR01448">
    <property type="entry name" value="CLAUDIN18"/>
</dbReference>
<evidence type="ECO:0000313" key="9">
    <source>
        <dbReference type="EMBL" id="OPJ86823.1"/>
    </source>
</evidence>
<dbReference type="Pfam" id="PF00822">
    <property type="entry name" value="PMP22_Claudin"/>
    <property type="match status" value="1"/>
</dbReference>
<comment type="function">
    <text evidence="8">Claudins function as major constituents of the tight junction complexes that regulate the permeability of epithelia.</text>
</comment>
<comment type="caution">
    <text evidence="9">The sequence shown here is derived from an EMBL/GenBank/DDBJ whole genome shotgun (WGS) entry which is preliminary data.</text>
</comment>
<organism evidence="9 10">
    <name type="scientific">Patagioenas fasciata monilis</name>
    <dbReference type="NCBI Taxonomy" id="372326"/>
    <lineage>
        <taxon>Eukaryota</taxon>
        <taxon>Metazoa</taxon>
        <taxon>Chordata</taxon>
        <taxon>Craniata</taxon>
        <taxon>Vertebrata</taxon>
        <taxon>Euteleostomi</taxon>
        <taxon>Archelosauria</taxon>
        <taxon>Archosauria</taxon>
        <taxon>Dinosauria</taxon>
        <taxon>Saurischia</taxon>
        <taxon>Theropoda</taxon>
        <taxon>Coelurosauria</taxon>
        <taxon>Aves</taxon>
        <taxon>Neognathae</taxon>
        <taxon>Neoaves</taxon>
        <taxon>Columbimorphae</taxon>
        <taxon>Columbiformes</taxon>
        <taxon>Columbidae</taxon>
        <taxon>Patagioenas</taxon>
    </lineage>
</organism>
<dbReference type="OrthoDB" id="8795554at2759"/>
<evidence type="ECO:0000256" key="2">
    <source>
        <dbReference type="ARBA" id="ARBA00022427"/>
    </source>
</evidence>
<gene>
    <name evidence="9" type="ORF">AV530_009041</name>
</gene>
<keyword evidence="3 8" id="KW-1003">Cell membrane</keyword>
<evidence type="ECO:0000256" key="1">
    <source>
        <dbReference type="ARBA" id="ARBA00008295"/>
    </source>
</evidence>
<comment type="subcellular location">
    <subcellularLocation>
        <location evidence="8">Cell junction</location>
        <location evidence="8">Tight junction</location>
    </subcellularLocation>
    <subcellularLocation>
        <location evidence="8">Cell membrane</location>
        <topology evidence="8">Multi-pass membrane protein</topology>
    </subcellularLocation>
</comment>
<dbReference type="STRING" id="372326.A0A1V4KQZ0"/>
<dbReference type="PANTHER" id="PTHR12002">
    <property type="entry name" value="CLAUDIN"/>
    <property type="match status" value="1"/>
</dbReference>
<keyword evidence="4" id="KW-0812">Transmembrane</keyword>
<keyword evidence="6" id="KW-1133">Transmembrane helix</keyword>
<name>A0A1V4KQZ0_PATFA</name>
<evidence type="ECO:0000256" key="5">
    <source>
        <dbReference type="ARBA" id="ARBA00022949"/>
    </source>
</evidence>
<dbReference type="Gene3D" id="1.20.140.150">
    <property type="match status" value="1"/>
</dbReference>
<keyword evidence="7" id="KW-0472">Membrane</keyword>
<dbReference type="GO" id="GO:0005198">
    <property type="term" value="F:structural molecule activity"/>
    <property type="evidence" value="ECO:0007669"/>
    <property type="project" value="InterPro"/>
</dbReference>
<dbReference type="GO" id="GO:0005923">
    <property type="term" value="C:bicellular tight junction"/>
    <property type="evidence" value="ECO:0007669"/>
    <property type="project" value="UniProtKB-SubCell"/>
</dbReference>
<accession>A0A1V4KQZ0</accession>